<accession>A0A6V8PC07</accession>
<protein>
    <submittedName>
        <fullName evidence="12">Arabinogalactan oligomer / maltooligosaccharide transport system permease protein</fullName>
    </submittedName>
</protein>
<evidence type="ECO:0000259" key="10">
    <source>
        <dbReference type="PROSITE" id="PS50928"/>
    </source>
</evidence>
<gene>
    <name evidence="11" type="ORF">HKBW3S03_01610</name>
    <name evidence="12" type="ORF">HKBW3S34_01170</name>
    <name evidence="13" type="ORF">HKBW3S44_01367</name>
</gene>
<reference evidence="14 15" key="1">
    <citation type="journal article" date="2020" name="Front. Microbiol.">
        <title>Single-cell genomics of novel Actinobacteria with the Wood-Ljungdahl pathway discovered in a serpentinizing system.</title>
        <authorList>
            <person name="Merino N."/>
            <person name="Kawai M."/>
            <person name="Boyd E.S."/>
            <person name="Colman D.R."/>
            <person name="McGlynn S.E."/>
            <person name="Nealson K.H."/>
            <person name="Kurokawa K."/>
            <person name="Hongoh Y."/>
        </authorList>
    </citation>
    <scope>NUCLEOTIDE SEQUENCE [LARGE SCALE GENOMIC DNA]</scope>
    <source>
        <strain evidence="11 15">S03</strain>
        <strain evidence="12 16">S34</strain>
        <strain evidence="13 14">S44</strain>
    </source>
</reference>
<feature type="domain" description="ABC transmembrane type-1" evidence="10">
    <location>
        <begin position="103"/>
        <end position="305"/>
    </location>
</feature>
<dbReference type="EMBL" id="BLRU01000250">
    <property type="protein sequence ID" value="GFP20107.1"/>
    <property type="molecule type" value="Genomic_DNA"/>
</dbReference>
<comment type="similarity">
    <text evidence="2">Belongs to the binding-protein-dependent transport system permease family. MalFG subfamily.</text>
</comment>
<comment type="caution">
    <text evidence="12">The sequence shown here is derived from an EMBL/GenBank/DDBJ whole genome shotgun (WGS) entry which is preliminary data.</text>
</comment>
<dbReference type="Proteomes" id="UP000588083">
    <property type="component" value="Unassembled WGS sequence"/>
</dbReference>
<evidence type="ECO:0000256" key="7">
    <source>
        <dbReference type="ARBA" id="ARBA00022989"/>
    </source>
</evidence>
<evidence type="ECO:0000313" key="12">
    <source>
        <dbReference type="EMBL" id="GFP30249.1"/>
    </source>
</evidence>
<dbReference type="AlphaFoldDB" id="A0A6V8PC07"/>
<dbReference type="EMBL" id="BLSC01000137">
    <property type="protein sequence ID" value="GFP37690.1"/>
    <property type="molecule type" value="Genomic_DNA"/>
</dbReference>
<comment type="subcellular location">
    <subcellularLocation>
        <location evidence="1 9">Cell membrane</location>
        <topology evidence="1 9">Multi-pass membrane protein</topology>
    </subcellularLocation>
</comment>
<keyword evidence="7 9" id="KW-1133">Transmembrane helix</keyword>
<dbReference type="GO" id="GO:0015423">
    <property type="term" value="F:ABC-type maltose transporter activity"/>
    <property type="evidence" value="ECO:0007669"/>
    <property type="project" value="TreeGrafter"/>
</dbReference>
<dbReference type="EMBL" id="BLRZ01000051">
    <property type="protein sequence ID" value="GFP30249.1"/>
    <property type="molecule type" value="Genomic_DNA"/>
</dbReference>
<evidence type="ECO:0000313" key="15">
    <source>
        <dbReference type="Proteomes" id="UP000574717"/>
    </source>
</evidence>
<evidence type="ECO:0000256" key="4">
    <source>
        <dbReference type="ARBA" id="ARBA00022475"/>
    </source>
</evidence>
<dbReference type="PROSITE" id="PS50928">
    <property type="entry name" value="ABC_TM1"/>
    <property type="match status" value="1"/>
</dbReference>
<evidence type="ECO:0000256" key="5">
    <source>
        <dbReference type="ARBA" id="ARBA00022597"/>
    </source>
</evidence>
<name>A0A6V8PC07_9ACTN</name>
<evidence type="ECO:0000256" key="8">
    <source>
        <dbReference type="ARBA" id="ARBA00023136"/>
    </source>
</evidence>
<dbReference type="Proteomes" id="UP000561271">
    <property type="component" value="Unassembled WGS sequence"/>
</dbReference>
<dbReference type="InterPro" id="IPR050901">
    <property type="entry name" value="BP-dep_ABC_trans_perm"/>
</dbReference>
<evidence type="ECO:0000256" key="2">
    <source>
        <dbReference type="ARBA" id="ARBA00009047"/>
    </source>
</evidence>
<dbReference type="SUPFAM" id="SSF161098">
    <property type="entry name" value="MetI-like"/>
    <property type="match status" value="1"/>
</dbReference>
<dbReference type="PANTHER" id="PTHR32243">
    <property type="entry name" value="MALTOSE TRANSPORT SYSTEM PERMEASE-RELATED"/>
    <property type="match status" value="1"/>
</dbReference>
<feature type="transmembrane region" description="Helical" evidence="9">
    <location>
        <begin position="102"/>
        <end position="126"/>
    </location>
</feature>
<evidence type="ECO:0000313" key="14">
    <source>
        <dbReference type="Proteomes" id="UP000561271"/>
    </source>
</evidence>
<organism evidence="12 16">
    <name type="scientific">Candidatus Hakubella thermalkaliphila</name>
    <dbReference type="NCBI Taxonomy" id="2754717"/>
    <lineage>
        <taxon>Bacteria</taxon>
        <taxon>Bacillati</taxon>
        <taxon>Actinomycetota</taxon>
        <taxon>Actinomycetota incertae sedis</taxon>
        <taxon>Candidatus Hakubellales</taxon>
        <taxon>Candidatus Hakubellaceae</taxon>
        <taxon>Candidatus Hakubella</taxon>
    </lineage>
</organism>
<evidence type="ECO:0000256" key="6">
    <source>
        <dbReference type="ARBA" id="ARBA00022692"/>
    </source>
</evidence>
<dbReference type="InterPro" id="IPR000515">
    <property type="entry name" value="MetI-like"/>
</dbReference>
<proteinExistence type="inferred from homology"/>
<evidence type="ECO:0000313" key="13">
    <source>
        <dbReference type="EMBL" id="GFP37690.1"/>
    </source>
</evidence>
<keyword evidence="16" id="KW-1185">Reference proteome</keyword>
<keyword evidence="5" id="KW-0762">Sugar transport</keyword>
<dbReference type="Gene3D" id="1.10.3720.10">
    <property type="entry name" value="MetI-like"/>
    <property type="match status" value="1"/>
</dbReference>
<evidence type="ECO:0000256" key="9">
    <source>
        <dbReference type="RuleBase" id="RU363032"/>
    </source>
</evidence>
<feature type="transmembrane region" description="Helical" evidence="9">
    <location>
        <begin position="284"/>
        <end position="305"/>
    </location>
</feature>
<sequence length="320" mass="35079">MRSEMSDNSSTSFVTRLAKRFKAKPSSSRRLGLGPQLLLQLIMFTIAASVMYPLLWVISLSLDPRNILRPTELRLIPPGATLENYRQVFIQPTPNPVSLSELALNSFSLSIGTAIVSVLIGVFAAYAFSRRRFAGRQALMISVLAVLMLPAIATLPALFVLLNRVQISIGEIQFNLRNSLWGVSLAVLSGLLPFAIWNLKGYLDTIPKDLEEAALIDGCTRNQAFFRVTLPLAVPALAVTGFLGFMATWSEFAISWQFLTNPKDFTLAMGLYNMVGQFAGSVSWSRFSAMAILFALPVSVVYLYLQKYIVSGLAIGGVKG</sequence>
<dbReference type="Pfam" id="PF00528">
    <property type="entry name" value="BPD_transp_1"/>
    <property type="match status" value="1"/>
</dbReference>
<evidence type="ECO:0000256" key="1">
    <source>
        <dbReference type="ARBA" id="ARBA00004651"/>
    </source>
</evidence>
<dbReference type="CDD" id="cd06261">
    <property type="entry name" value="TM_PBP2"/>
    <property type="match status" value="1"/>
</dbReference>
<dbReference type="InterPro" id="IPR035906">
    <property type="entry name" value="MetI-like_sf"/>
</dbReference>
<keyword evidence="8 9" id="KW-0472">Membrane</keyword>
<evidence type="ECO:0000256" key="3">
    <source>
        <dbReference type="ARBA" id="ARBA00022448"/>
    </source>
</evidence>
<evidence type="ECO:0000313" key="11">
    <source>
        <dbReference type="EMBL" id="GFP20107.1"/>
    </source>
</evidence>
<feature type="transmembrane region" description="Helical" evidence="9">
    <location>
        <begin position="181"/>
        <end position="203"/>
    </location>
</feature>
<feature type="transmembrane region" description="Helical" evidence="9">
    <location>
        <begin position="37"/>
        <end position="58"/>
    </location>
</feature>
<feature type="transmembrane region" description="Helical" evidence="9">
    <location>
        <begin position="138"/>
        <end position="161"/>
    </location>
</feature>
<dbReference type="GO" id="GO:0005886">
    <property type="term" value="C:plasma membrane"/>
    <property type="evidence" value="ECO:0007669"/>
    <property type="project" value="UniProtKB-SubCell"/>
</dbReference>
<keyword evidence="6 9" id="KW-0812">Transmembrane</keyword>
<evidence type="ECO:0000313" key="16">
    <source>
        <dbReference type="Proteomes" id="UP000588083"/>
    </source>
</evidence>
<feature type="transmembrane region" description="Helical" evidence="9">
    <location>
        <begin position="224"/>
        <end position="249"/>
    </location>
</feature>
<dbReference type="PANTHER" id="PTHR32243:SF50">
    <property type="entry name" value="MALTOSE_MALTODEXTRIN TRANSPORT SYSTEM PERMEASE PROTEIN MALG"/>
    <property type="match status" value="1"/>
</dbReference>
<keyword evidence="4" id="KW-1003">Cell membrane</keyword>
<keyword evidence="3 9" id="KW-0813">Transport</keyword>
<dbReference type="Proteomes" id="UP000574717">
    <property type="component" value="Unassembled WGS sequence"/>
</dbReference>
<dbReference type="GO" id="GO:0042956">
    <property type="term" value="P:maltodextrin transmembrane transport"/>
    <property type="evidence" value="ECO:0007669"/>
    <property type="project" value="TreeGrafter"/>
</dbReference>